<feature type="region of interest" description="Disordered" evidence="1">
    <location>
        <begin position="1"/>
        <end position="20"/>
    </location>
</feature>
<evidence type="ECO:0000313" key="2">
    <source>
        <dbReference type="EMBL" id="CAB4137372.1"/>
    </source>
</evidence>
<sequence>MPIHRATGPRGGQGWQYGTHGKVYPTRAQAVHQAQAIKASQMAVKNKGKSK</sequence>
<dbReference type="EMBL" id="LR796331">
    <property type="protein sequence ID" value="CAB4137372.1"/>
    <property type="molecule type" value="Genomic_DNA"/>
</dbReference>
<gene>
    <name evidence="2" type="ORF">UFOVP327_20</name>
</gene>
<protein>
    <submittedName>
        <fullName evidence="2">Uncharacterized protein</fullName>
    </submittedName>
</protein>
<accession>A0A6J5LUA0</accession>
<proteinExistence type="predicted"/>
<reference evidence="2" key="1">
    <citation type="submission" date="2020-04" db="EMBL/GenBank/DDBJ databases">
        <authorList>
            <person name="Chiriac C."/>
            <person name="Salcher M."/>
            <person name="Ghai R."/>
            <person name="Kavagutti S V."/>
        </authorList>
    </citation>
    <scope>NUCLEOTIDE SEQUENCE</scope>
</reference>
<organism evidence="2">
    <name type="scientific">uncultured Caudovirales phage</name>
    <dbReference type="NCBI Taxonomy" id="2100421"/>
    <lineage>
        <taxon>Viruses</taxon>
        <taxon>Duplodnaviria</taxon>
        <taxon>Heunggongvirae</taxon>
        <taxon>Uroviricota</taxon>
        <taxon>Caudoviricetes</taxon>
        <taxon>Peduoviridae</taxon>
        <taxon>Maltschvirus</taxon>
        <taxon>Maltschvirus maltsch</taxon>
    </lineage>
</organism>
<name>A0A6J5LUA0_9CAUD</name>
<evidence type="ECO:0000256" key="1">
    <source>
        <dbReference type="SAM" id="MobiDB-lite"/>
    </source>
</evidence>